<sequence length="233" mass="26026">MGNQFTLGAHDVVIYQIGGCSGGCQANPFTKPAFDPNHIDPKLSQHMSPPEYRRTVEACNEVLRKHSPPGWLWFIPMLLFLANIPIRQLAKPATFECTDPTGCVWQCCGYKGDGCARVTPQEVDFGQECRCRKEGKRWICDGYVEVTGPHVEHASTQWLWALGTVSLGPAFFAVGVYWLVKNCSLGEKMKPAFREWEQKGLNCRYVRPSKHQQACIIVTVTEANIPLVVGTVL</sequence>
<dbReference type="AlphaFoldDB" id="A0A6U9BZS0"/>
<accession>A0A6U9BZS0</accession>
<dbReference type="EMBL" id="HBGW01045080">
    <property type="protein sequence ID" value="CAD9571793.1"/>
    <property type="molecule type" value="Transcribed_RNA"/>
</dbReference>
<keyword evidence="1" id="KW-0472">Membrane</keyword>
<keyword evidence="1" id="KW-1133">Transmembrane helix</keyword>
<gene>
    <name evidence="2" type="ORF">BRAN1462_LOCUS28612</name>
</gene>
<feature type="transmembrane region" description="Helical" evidence="1">
    <location>
        <begin position="158"/>
        <end position="180"/>
    </location>
</feature>
<evidence type="ECO:0000313" key="2">
    <source>
        <dbReference type="EMBL" id="CAD9571793.1"/>
    </source>
</evidence>
<reference evidence="2" key="1">
    <citation type="submission" date="2021-01" db="EMBL/GenBank/DDBJ databases">
        <authorList>
            <person name="Corre E."/>
            <person name="Pelletier E."/>
            <person name="Niang G."/>
            <person name="Scheremetjew M."/>
            <person name="Finn R."/>
            <person name="Kale V."/>
            <person name="Holt S."/>
            <person name="Cochrane G."/>
            <person name="Meng A."/>
            <person name="Brown T."/>
            <person name="Cohen L."/>
        </authorList>
    </citation>
    <scope>NUCLEOTIDE SEQUENCE</scope>
    <source>
        <strain evidence="2">RCC3387</strain>
    </source>
</reference>
<evidence type="ECO:0000256" key="1">
    <source>
        <dbReference type="SAM" id="Phobius"/>
    </source>
</evidence>
<proteinExistence type="predicted"/>
<name>A0A6U9BZS0_9DINO</name>
<organism evidence="2">
    <name type="scientific">Zooxanthella nutricula</name>
    <dbReference type="NCBI Taxonomy" id="1333877"/>
    <lineage>
        <taxon>Eukaryota</taxon>
        <taxon>Sar</taxon>
        <taxon>Alveolata</taxon>
        <taxon>Dinophyceae</taxon>
        <taxon>Peridiniales</taxon>
        <taxon>Peridiniales incertae sedis</taxon>
        <taxon>Zooxanthella</taxon>
    </lineage>
</organism>
<evidence type="ECO:0008006" key="3">
    <source>
        <dbReference type="Google" id="ProtNLM"/>
    </source>
</evidence>
<protein>
    <recommendedName>
        <fullName evidence="3">Transmembrane protein</fullName>
    </recommendedName>
</protein>
<keyword evidence="1" id="KW-0812">Transmembrane</keyword>